<feature type="transmembrane region" description="Helical" evidence="8">
    <location>
        <begin position="160"/>
        <end position="180"/>
    </location>
</feature>
<sequence length="675" mass="77751">MENFQMEEAVVKEYDSKLMRRLLTFTKPYLSSFGLVIIIMFVLTIADLYIPKLVKDVIDNNINGYTRDYSILKSYSPESWKIGDLYIKEGNIKNAVKASIVYSDNAYYLVEGRVNHKEPYKFVGDKLLQGKNIFKSYKIKPSEIKEVRRSDAKGVLNKTMLMLFLSILVFLLGYIQVYLISKTGQKIIFDIRQKLFRHVEDLSLSFFDSNPVGRLVTRITNDVETLNEMYTSVLLNLIKDAFLIIFILVAMFLLNVKLALITLFVIPVITAAIIIFKRYDREAYRDVRVKLARINAFLSENISGMKIVQIFAKEEKKYKEFANINREYFDASYHQLQIIAIFRPFIDLVYSLALAALLWFGGIRVINNNLTFGILFAFVSYLQKFFQPINDISEKYDILQSSMASSERIFMLLDKDERIKNPDNPVSIETLKGEIEFKNVWFAYKENDWVLKDVSFKINPGEKVAFVGATGAGKTSIISLISRFYDIQKGEILIDGINIKNMNKEDLRKNVATVLQDVFLFTGDIKGNIRLNNDEISDETIISAARYVNADKFIEKLPDKYDSYVNERGTTFSQGERQLIAFARAIAFNPPILVLDEATANIDTETESLIQDALEKITENRTTIIVAHRLSTIKKADKIIVLHKGKIRETGTHEELLKREGLYYNLYQLQYKDLA</sequence>
<keyword evidence="4" id="KW-0547">Nucleotide-binding</keyword>
<keyword evidence="7 8" id="KW-0472">Membrane</keyword>
<dbReference type="PROSITE" id="PS50929">
    <property type="entry name" value="ABC_TM1F"/>
    <property type="match status" value="1"/>
</dbReference>
<evidence type="ECO:0000256" key="4">
    <source>
        <dbReference type="ARBA" id="ARBA00022741"/>
    </source>
</evidence>
<feature type="transmembrane region" description="Helical" evidence="8">
    <location>
        <begin position="233"/>
        <end position="252"/>
    </location>
</feature>
<dbReference type="GO" id="GO:0005524">
    <property type="term" value="F:ATP binding"/>
    <property type="evidence" value="ECO:0007669"/>
    <property type="project" value="UniProtKB-KW"/>
</dbReference>
<comment type="subcellular location">
    <subcellularLocation>
        <location evidence="1">Cell membrane</location>
        <topology evidence="1">Multi-pass membrane protein</topology>
    </subcellularLocation>
</comment>
<dbReference type="InterPro" id="IPR039421">
    <property type="entry name" value="Type_1_exporter"/>
</dbReference>
<accession>A0A017RV76</accession>
<dbReference type="InterPro" id="IPR011527">
    <property type="entry name" value="ABC1_TM_dom"/>
</dbReference>
<evidence type="ECO:0000256" key="2">
    <source>
        <dbReference type="ARBA" id="ARBA00022448"/>
    </source>
</evidence>
<evidence type="ECO:0000313" key="12">
    <source>
        <dbReference type="Proteomes" id="UP000019681"/>
    </source>
</evidence>
<name>A0A017RV76_9CLOT</name>
<dbReference type="SMART" id="SM00382">
    <property type="entry name" value="AAA"/>
    <property type="match status" value="1"/>
</dbReference>
<dbReference type="Pfam" id="PF00664">
    <property type="entry name" value="ABC_membrane"/>
    <property type="match status" value="1"/>
</dbReference>
<protein>
    <submittedName>
        <fullName evidence="11">Multidrug ABC transporter ATPase</fullName>
    </submittedName>
</protein>
<dbReference type="InterPro" id="IPR036640">
    <property type="entry name" value="ABC1_TM_sf"/>
</dbReference>
<feature type="domain" description="ABC transporter" evidence="9">
    <location>
        <begin position="435"/>
        <end position="669"/>
    </location>
</feature>
<dbReference type="InterPro" id="IPR003439">
    <property type="entry name" value="ABC_transporter-like_ATP-bd"/>
</dbReference>
<evidence type="ECO:0000256" key="6">
    <source>
        <dbReference type="ARBA" id="ARBA00022989"/>
    </source>
</evidence>
<dbReference type="SUPFAM" id="SSF90123">
    <property type="entry name" value="ABC transporter transmembrane region"/>
    <property type="match status" value="1"/>
</dbReference>
<dbReference type="CDD" id="cd03254">
    <property type="entry name" value="ABCC_Glucan_exporter_like"/>
    <property type="match status" value="1"/>
</dbReference>
<evidence type="ECO:0000256" key="3">
    <source>
        <dbReference type="ARBA" id="ARBA00022692"/>
    </source>
</evidence>
<dbReference type="RefSeq" id="WP_035379884.1">
    <property type="nucleotide sequence ID" value="NZ_AZQP01000023.1"/>
</dbReference>
<dbReference type="STRING" id="1403537.Q428_08455"/>
<dbReference type="Gene3D" id="1.20.1560.10">
    <property type="entry name" value="ABC transporter type 1, transmembrane domain"/>
    <property type="match status" value="1"/>
</dbReference>
<dbReference type="GO" id="GO:0016887">
    <property type="term" value="F:ATP hydrolysis activity"/>
    <property type="evidence" value="ECO:0007669"/>
    <property type="project" value="InterPro"/>
</dbReference>
<proteinExistence type="predicted"/>
<dbReference type="GO" id="GO:0005886">
    <property type="term" value="C:plasma membrane"/>
    <property type="evidence" value="ECO:0007669"/>
    <property type="project" value="UniProtKB-SubCell"/>
</dbReference>
<keyword evidence="12" id="KW-1185">Reference proteome</keyword>
<dbReference type="OrthoDB" id="9762778at2"/>
<dbReference type="Gene3D" id="3.40.50.300">
    <property type="entry name" value="P-loop containing nucleotide triphosphate hydrolases"/>
    <property type="match status" value="1"/>
</dbReference>
<dbReference type="AlphaFoldDB" id="A0A017RV76"/>
<dbReference type="InterPro" id="IPR003593">
    <property type="entry name" value="AAA+_ATPase"/>
</dbReference>
<dbReference type="CDD" id="cd18544">
    <property type="entry name" value="ABC_6TM_TmrA_like"/>
    <property type="match status" value="1"/>
</dbReference>
<dbReference type="PROSITE" id="PS00211">
    <property type="entry name" value="ABC_TRANSPORTER_1"/>
    <property type="match status" value="1"/>
</dbReference>
<keyword evidence="3 8" id="KW-0812">Transmembrane</keyword>
<feature type="transmembrane region" description="Helical" evidence="8">
    <location>
        <begin position="258"/>
        <end position="276"/>
    </location>
</feature>
<keyword evidence="5" id="KW-0067">ATP-binding</keyword>
<feature type="transmembrane region" description="Helical" evidence="8">
    <location>
        <begin position="29"/>
        <end position="50"/>
    </location>
</feature>
<comment type="caution">
    <text evidence="11">The sequence shown here is derived from an EMBL/GenBank/DDBJ whole genome shotgun (WGS) entry which is preliminary data.</text>
</comment>
<dbReference type="InterPro" id="IPR027417">
    <property type="entry name" value="P-loop_NTPase"/>
</dbReference>
<evidence type="ECO:0000256" key="1">
    <source>
        <dbReference type="ARBA" id="ARBA00004651"/>
    </source>
</evidence>
<evidence type="ECO:0000256" key="5">
    <source>
        <dbReference type="ARBA" id="ARBA00022840"/>
    </source>
</evidence>
<reference evidence="11 12" key="1">
    <citation type="journal article" date="2014" name="Genome Announc.">
        <title>Draft Genome Sequence of Fervidicella metallireducens Strain AeBT, an Iron-Reducing Thermoanaerobe from the Great Artesian Basin.</title>
        <authorList>
            <person name="Patel B.K."/>
        </authorList>
    </citation>
    <scope>NUCLEOTIDE SEQUENCE [LARGE SCALE GENOMIC DNA]</scope>
    <source>
        <strain evidence="11 12">AeB</strain>
    </source>
</reference>
<gene>
    <name evidence="11" type="ORF">Q428_08455</name>
</gene>
<evidence type="ECO:0000313" key="11">
    <source>
        <dbReference type="EMBL" id="EYE88329.1"/>
    </source>
</evidence>
<feature type="transmembrane region" description="Helical" evidence="8">
    <location>
        <begin position="345"/>
        <end position="363"/>
    </location>
</feature>
<evidence type="ECO:0000259" key="10">
    <source>
        <dbReference type="PROSITE" id="PS50929"/>
    </source>
</evidence>
<evidence type="ECO:0000256" key="8">
    <source>
        <dbReference type="SAM" id="Phobius"/>
    </source>
</evidence>
<dbReference type="EMBL" id="AZQP01000023">
    <property type="protein sequence ID" value="EYE88329.1"/>
    <property type="molecule type" value="Genomic_DNA"/>
</dbReference>
<dbReference type="SUPFAM" id="SSF52540">
    <property type="entry name" value="P-loop containing nucleoside triphosphate hydrolases"/>
    <property type="match status" value="1"/>
</dbReference>
<dbReference type="PANTHER" id="PTHR43394:SF1">
    <property type="entry name" value="ATP-BINDING CASSETTE SUB-FAMILY B MEMBER 10, MITOCHONDRIAL"/>
    <property type="match status" value="1"/>
</dbReference>
<organism evidence="11 12">
    <name type="scientific">Fervidicella metallireducens AeB</name>
    <dbReference type="NCBI Taxonomy" id="1403537"/>
    <lineage>
        <taxon>Bacteria</taxon>
        <taxon>Bacillati</taxon>
        <taxon>Bacillota</taxon>
        <taxon>Clostridia</taxon>
        <taxon>Eubacteriales</taxon>
        <taxon>Clostridiaceae</taxon>
        <taxon>Fervidicella</taxon>
    </lineage>
</organism>
<evidence type="ECO:0000259" key="9">
    <source>
        <dbReference type="PROSITE" id="PS50893"/>
    </source>
</evidence>
<dbReference type="PANTHER" id="PTHR43394">
    <property type="entry name" value="ATP-DEPENDENT PERMEASE MDL1, MITOCHONDRIAL"/>
    <property type="match status" value="1"/>
</dbReference>
<dbReference type="PROSITE" id="PS50893">
    <property type="entry name" value="ABC_TRANSPORTER_2"/>
    <property type="match status" value="1"/>
</dbReference>
<dbReference type="InterPro" id="IPR017871">
    <property type="entry name" value="ABC_transporter-like_CS"/>
</dbReference>
<dbReference type="Pfam" id="PF00005">
    <property type="entry name" value="ABC_tran"/>
    <property type="match status" value="1"/>
</dbReference>
<dbReference type="FunFam" id="3.40.50.300:FF:000287">
    <property type="entry name" value="Multidrug ABC transporter ATP-binding protein"/>
    <property type="match status" value="1"/>
</dbReference>
<dbReference type="GO" id="GO:0015421">
    <property type="term" value="F:ABC-type oligopeptide transporter activity"/>
    <property type="evidence" value="ECO:0007669"/>
    <property type="project" value="TreeGrafter"/>
</dbReference>
<keyword evidence="6 8" id="KW-1133">Transmembrane helix</keyword>
<dbReference type="Proteomes" id="UP000019681">
    <property type="component" value="Unassembled WGS sequence"/>
</dbReference>
<keyword evidence="2" id="KW-0813">Transport</keyword>
<feature type="domain" description="ABC transmembrane type-1" evidence="10">
    <location>
        <begin position="35"/>
        <end position="401"/>
    </location>
</feature>
<evidence type="ECO:0000256" key="7">
    <source>
        <dbReference type="ARBA" id="ARBA00023136"/>
    </source>
</evidence>